<dbReference type="Proteomes" id="UP001211987">
    <property type="component" value="Unassembled WGS sequence"/>
</dbReference>
<feature type="transmembrane region" description="Helical" evidence="1">
    <location>
        <begin position="124"/>
        <end position="147"/>
    </location>
</feature>
<sequence length="179" mass="20226">MINHDYDAVRYKDNTLGIRIFEAIKIAAFYGLCFIMSIYAISLYSYLGKVICIAIIVGVIASLISWKMVPPERPNQIIAMKRNIFIYSGLLVGAHFLITKLSSLDPNLMGVSLGLPTGEVINNSALGWITMMIQFIIIGTPITHVGYEVKRIWTFYGFGFGKTTKRKRQEQLQKTIVRK</sequence>
<dbReference type="AlphaFoldDB" id="A0AB35IL64"/>
<accession>A0AB35IL64</accession>
<proteinExistence type="predicted"/>
<keyword evidence="1" id="KW-0472">Membrane</keyword>
<keyword evidence="1" id="KW-0812">Transmembrane</keyword>
<name>A0AB35IL64_9FIRM</name>
<gene>
    <name evidence="2" type="ORF">PM738_13660</name>
</gene>
<protein>
    <submittedName>
        <fullName evidence="2">Uncharacterized protein</fullName>
    </submittedName>
</protein>
<reference evidence="2" key="1">
    <citation type="submission" date="2023-01" db="EMBL/GenBank/DDBJ databases">
        <title>Human gut microbiome strain richness.</title>
        <authorList>
            <person name="Chen-Liaw A."/>
        </authorList>
    </citation>
    <scope>NUCLEOTIDE SEQUENCE</scope>
    <source>
        <strain evidence="2">1001217st2_G6_1001217B_191108</strain>
    </source>
</reference>
<keyword evidence="1" id="KW-1133">Transmembrane helix</keyword>
<comment type="caution">
    <text evidence="2">The sequence shown here is derived from an EMBL/GenBank/DDBJ whole genome shotgun (WGS) entry which is preliminary data.</text>
</comment>
<evidence type="ECO:0000256" key="1">
    <source>
        <dbReference type="SAM" id="Phobius"/>
    </source>
</evidence>
<evidence type="ECO:0000313" key="2">
    <source>
        <dbReference type="EMBL" id="MDB7084852.1"/>
    </source>
</evidence>
<dbReference type="RefSeq" id="WP_009009709.1">
    <property type="nucleotide sequence ID" value="NZ_BAABXX010000002.1"/>
</dbReference>
<feature type="transmembrane region" description="Helical" evidence="1">
    <location>
        <begin position="84"/>
        <end position="104"/>
    </location>
</feature>
<feature type="transmembrane region" description="Helical" evidence="1">
    <location>
        <begin position="20"/>
        <end position="40"/>
    </location>
</feature>
<feature type="transmembrane region" description="Helical" evidence="1">
    <location>
        <begin position="46"/>
        <end position="64"/>
    </location>
</feature>
<evidence type="ECO:0000313" key="3">
    <source>
        <dbReference type="Proteomes" id="UP001211987"/>
    </source>
</evidence>
<dbReference type="EMBL" id="JAQLKE010000026">
    <property type="protein sequence ID" value="MDB7084852.1"/>
    <property type="molecule type" value="Genomic_DNA"/>
</dbReference>
<organism evidence="2 3">
    <name type="scientific">Thomasclavelia ramosa</name>
    <dbReference type="NCBI Taxonomy" id="1547"/>
    <lineage>
        <taxon>Bacteria</taxon>
        <taxon>Bacillati</taxon>
        <taxon>Bacillota</taxon>
        <taxon>Erysipelotrichia</taxon>
        <taxon>Erysipelotrichales</taxon>
        <taxon>Coprobacillaceae</taxon>
        <taxon>Thomasclavelia</taxon>
    </lineage>
</organism>